<keyword evidence="8" id="KW-1185">Reference proteome</keyword>
<evidence type="ECO:0000313" key="7">
    <source>
        <dbReference type="EMBL" id="MBE8714699.1"/>
    </source>
</evidence>
<sequence length="782" mass="90267">MINRRLLFSFAKITLLCLFFISCRSAKYVDDQQALVTKIELDGISPELKESASAYISNEIRPNSPLNLTIYNLFNTKDGAYKTTNLRSVGEAPRLLDSALVDLSATQIQAYLKTKGYFEAEVTPQIQVRRKKARINFVTDLKTPYILRNVSYDIEDPAVRNIYEQQVLPTTQVKSSQKYDATNLYLERENVYNALRNRGYYQYVRQFMTVAVDTNQLDHQADLALQIQNREDSSAHRVYTIDSVYVKIVSPNEELKKPSSAQLDSARSIVYEDETQKFRLRSISRYMFVRSDDLYNQRDENLSYDRLYEMNTFRSIKISYTPVDSNKLNVQYELTPRSVMSNQIEGEFTFSSGMSGFNIGDTYSHRNIFGGAELLEVKMRYGVLFDPRLPGNLSQKIFNNDFQVGVNLVVPRLMVPFGVRSVGRYGLPRTTFSSSLQIFDQDNTYSNRYLINSLNYFWYQSENITHSYTPILLEYRLGRLNPTFAQNLIDEGYLLYVESNNREYFGLGSQYAYTLNAPKLLKKEDFNYLRLGVDVSGNILGLLSSTFDFKKNEAGERLLFNVPYLQYIKGEVDYRWYKHFGGNKQLVLRFNTGVAVPYGNNSSLLIFEKSFFAGGMNGIRAWQARTLGPGGYNREGLSESLRLNLRNLDQLGEVKIEGNAEYRFRLLNNFLGAKLNGATFVDMGNIWRLRPNELNPDGEFKADRFLSQIAIGTGFGLRIDMDYFVIRLDAGLKVKDPQFTGSDQWVIRHLFNSKSFRDDYYLTHKPDRYNFFQYNFGVGLPF</sequence>
<name>A0A928V110_9SPHI</name>
<evidence type="ECO:0000256" key="3">
    <source>
        <dbReference type="ARBA" id="ARBA00022729"/>
    </source>
</evidence>
<evidence type="ECO:0000313" key="8">
    <source>
        <dbReference type="Proteomes" id="UP000616201"/>
    </source>
</evidence>
<feature type="domain" description="Bacterial surface antigen (D15)" evidence="6">
    <location>
        <begin position="566"/>
        <end position="741"/>
    </location>
</feature>
<dbReference type="Gene3D" id="2.40.160.50">
    <property type="entry name" value="membrane protein fhac: a member of the omp85/tpsb transporter family"/>
    <property type="match status" value="1"/>
</dbReference>
<keyword evidence="2" id="KW-0812">Transmembrane</keyword>
<dbReference type="AlphaFoldDB" id="A0A928V110"/>
<keyword evidence="4" id="KW-0472">Membrane</keyword>
<comment type="subcellular location">
    <subcellularLocation>
        <location evidence="1">Membrane</location>
    </subcellularLocation>
</comment>
<dbReference type="PROSITE" id="PS51257">
    <property type="entry name" value="PROKAR_LIPOPROTEIN"/>
    <property type="match status" value="1"/>
</dbReference>
<reference evidence="7" key="1">
    <citation type="submission" date="2018-02" db="EMBL/GenBank/DDBJ databases">
        <authorList>
            <person name="Vasarhelyi B.M."/>
            <person name="Deshmukh S."/>
            <person name="Balint B."/>
            <person name="Kukolya J."/>
        </authorList>
    </citation>
    <scope>NUCLEOTIDE SEQUENCE</scope>
    <source>
        <strain evidence="7">KB22</strain>
    </source>
</reference>
<keyword evidence="5" id="KW-0998">Cell outer membrane</keyword>
<evidence type="ECO:0000256" key="1">
    <source>
        <dbReference type="ARBA" id="ARBA00004370"/>
    </source>
</evidence>
<organism evidence="7 8">
    <name type="scientific">Sphingobacterium hungaricum</name>
    <dbReference type="NCBI Taxonomy" id="2082723"/>
    <lineage>
        <taxon>Bacteria</taxon>
        <taxon>Pseudomonadati</taxon>
        <taxon>Bacteroidota</taxon>
        <taxon>Sphingobacteriia</taxon>
        <taxon>Sphingobacteriales</taxon>
        <taxon>Sphingobacteriaceae</taxon>
        <taxon>Sphingobacterium</taxon>
    </lineage>
</organism>
<dbReference type="PANTHER" id="PTHR12815:SF47">
    <property type="entry name" value="TRANSLOCATION AND ASSEMBLY MODULE SUBUNIT TAMA"/>
    <property type="match status" value="1"/>
</dbReference>
<dbReference type="PANTHER" id="PTHR12815">
    <property type="entry name" value="SORTING AND ASSEMBLY MACHINERY SAMM50 PROTEIN FAMILY MEMBER"/>
    <property type="match status" value="1"/>
</dbReference>
<dbReference type="EMBL" id="PRDK01000007">
    <property type="protein sequence ID" value="MBE8714699.1"/>
    <property type="molecule type" value="Genomic_DNA"/>
</dbReference>
<evidence type="ECO:0000256" key="2">
    <source>
        <dbReference type="ARBA" id="ARBA00022692"/>
    </source>
</evidence>
<dbReference type="Proteomes" id="UP000616201">
    <property type="component" value="Unassembled WGS sequence"/>
</dbReference>
<evidence type="ECO:0000259" key="6">
    <source>
        <dbReference type="Pfam" id="PF01103"/>
    </source>
</evidence>
<protein>
    <recommendedName>
        <fullName evidence="6">Bacterial surface antigen (D15) domain-containing protein</fullName>
    </recommendedName>
</protein>
<evidence type="ECO:0000256" key="5">
    <source>
        <dbReference type="ARBA" id="ARBA00023237"/>
    </source>
</evidence>
<dbReference type="InterPro" id="IPR039910">
    <property type="entry name" value="D15-like"/>
</dbReference>
<comment type="caution">
    <text evidence="7">The sequence shown here is derived from an EMBL/GenBank/DDBJ whole genome shotgun (WGS) entry which is preliminary data.</text>
</comment>
<evidence type="ECO:0000256" key="4">
    <source>
        <dbReference type="ARBA" id="ARBA00023136"/>
    </source>
</evidence>
<accession>A0A928V110</accession>
<dbReference type="GO" id="GO:0019867">
    <property type="term" value="C:outer membrane"/>
    <property type="evidence" value="ECO:0007669"/>
    <property type="project" value="InterPro"/>
</dbReference>
<gene>
    <name evidence="7" type="ORF">C4F49_13505</name>
</gene>
<dbReference type="Pfam" id="PF01103">
    <property type="entry name" value="Omp85"/>
    <property type="match status" value="1"/>
</dbReference>
<proteinExistence type="predicted"/>
<dbReference type="InterPro" id="IPR000184">
    <property type="entry name" value="Bac_surfAg_D15"/>
</dbReference>
<keyword evidence="3" id="KW-0732">Signal</keyword>
<dbReference type="Gene3D" id="3.10.20.310">
    <property type="entry name" value="membrane protein fhac"/>
    <property type="match status" value="1"/>
</dbReference>